<evidence type="ECO:0000313" key="26">
    <source>
        <dbReference type="Ensembl" id="ENSCSEP00000008372.1"/>
    </source>
</evidence>
<dbReference type="InterPro" id="IPR003605">
    <property type="entry name" value="GS_dom"/>
</dbReference>
<comment type="catalytic activity">
    <reaction evidence="21">
        <text>L-threonyl-[receptor-protein] + ATP = O-phospho-L-threonyl-[receptor-protein] + ADP + H(+)</text>
        <dbReference type="Rhea" id="RHEA:44880"/>
        <dbReference type="Rhea" id="RHEA-COMP:11024"/>
        <dbReference type="Rhea" id="RHEA-COMP:11025"/>
        <dbReference type="ChEBI" id="CHEBI:15378"/>
        <dbReference type="ChEBI" id="CHEBI:30013"/>
        <dbReference type="ChEBI" id="CHEBI:30616"/>
        <dbReference type="ChEBI" id="CHEBI:61977"/>
        <dbReference type="ChEBI" id="CHEBI:456216"/>
        <dbReference type="EC" id="2.7.11.30"/>
    </reaction>
</comment>
<dbReference type="GO" id="GO:0001947">
    <property type="term" value="P:heart looping"/>
    <property type="evidence" value="ECO:0007669"/>
    <property type="project" value="Ensembl"/>
</dbReference>
<comment type="cofactor">
    <cofactor evidence="1">
        <name>Mn(2+)</name>
        <dbReference type="ChEBI" id="CHEBI:29035"/>
    </cofactor>
</comment>
<dbReference type="GO" id="GO:0003146">
    <property type="term" value="P:heart jogging"/>
    <property type="evidence" value="ECO:0007669"/>
    <property type="project" value="Ensembl"/>
</dbReference>
<dbReference type="GO" id="GO:0001944">
    <property type="term" value="P:vasculature development"/>
    <property type="evidence" value="ECO:0007669"/>
    <property type="project" value="Ensembl"/>
</dbReference>
<dbReference type="GO" id="GO:0060030">
    <property type="term" value="P:dorsal convergence"/>
    <property type="evidence" value="ECO:0007669"/>
    <property type="project" value="Ensembl"/>
</dbReference>
<evidence type="ECO:0000256" key="16">
    <source>
        <dbReference type="ARBA" id="ARBA00023136"/>
    </source>
</evidence>
<dbReference type="EC" id="2.7.11.30" evidence="5"/>
<keyword evidence="6" id="KW-0723">Serine/threonine-protein kinase</keyword>
<evidence type="ECO:0000256" key="22">
    <source>
        <dbReference type="PROSITE-ProRule" id="PRU10141"/>
    </source>
</evidence>
<keyword evidence="16 23" id="KW-0472">Membrane</keyword>
<evidence type="ECO:0000256" key="14">
    <source>
        <dbReference type="ARBA" id="ARBA00022842"/>
    </source>
</evidence>
<dbReference type="FunCoup" id="A0A3P8V1C8">
    <property type="interactions" value="947"/>
</dbReference>
<dbReference type="GO" id="GO:0009952">
    <property type="term" value="P:anterior/posterior pattern specification"/>
    <property type="evidence" value="ECO:0007669"/>
    <property type="project" value="Ensembl"/>
</dbReference>
<evidence type="ECO:0000256" key="6">
    <source>
        <dbReference type="ARBA" id="ARBA00022527"/>
    </source>
</evidence>
<dbReference type="SMART" id="SM00467">
    <property type="entry name" value="GS"/>
    <property type="match status" value="1"/>
</dbReference>
<keyword evidence="15 23" id="KW-1133">Transmembrane helix</keyword>
<feature type="binding site" evidence="22">
    <location>
        <position position="259"/>
    </location>
    <ligand>
        <name>ATP</name>
        <dbReference type="ChEBI" id="CHEBI:30616"/>
    </ligand>
</feature>
<dbReference type="GO" id="GO:0048332">
    <property type="term" value="P:mesoderm morphogenesis"/>
    <property type="evidence" value="ECO:0007669"/>
    <property type="project" value="Ensembl"/>
</dbReference>
<name>A0A3P8V1C8_CYNSE</name>
<organism evidence="26 27">
    <name type="scientific">Cynoglossus semilaevis</name>
    <name type="common">Tongue sole</name>
    <dbReference type="NCBI Taxonomy" id="244447"/>
    <lineage>
        <taxon>Eukaryota</taxon>
        <taxon>Metazoa</taxon>
        <taxon>Chordata</taxon>
        <taxon>Craniata</taxon>
        <taxon>Vertebrata</taxon>
        <taxon>Euteleostomi</taxon>
        <taxon>Actinopterygii</taxon>
        <taxon>Neopterygii</taxon>
        <taxon>Teleostei</taxon>
        <taxon>Neoteleostei</taxon>
        <taxon>Acanthomorphata</taxon>
        <taxon>Carangaria</taxon>
        <taxon>Pleuronectiformes</taxon>
        <taxon>Pleuronectoidei</taxon>
        <taxon>Cynoglossidae</taxon>
        <taxon>Cynoglossinae</taxon>
        <taxon>Cynoglossus</taxon>
    </lineage>
</organism>
<keyword evidence="8 23" id="KW-0812">Transmembrane</keyword>
<keyword evidence="10" id="KW-0732">Signal</keyword>
<dbReference type="GO" id="GO:0035162">
    <property type="term" value="P:embryonic hemopoiesis"/>
    <property type="evidence" value="ECO:0007669"/>
    <property type="project" value="Ensembl"/>
</dbReference>
<evidence type="ECO:0000256" key="15">
    <source>
        <dbReference type="ARBA" id="ARBA00022989"/>
    </source>
</evidence>
<dbReference type="SMART" id="SM00220">
    <property type="entry name" value="S_TKc"/>
    <property type="match status" value="1"/>
</dbReference>
<keyword evidence="17" id="KW-0675">Receptor</keyword>
<evidence type="ECO:0000256" key="7">
    <source>
        <dbReference type="ARBA" id="ARBA00022679"/>
    </source>
</evidence>
<evidence type="ECO:0000256" key="20">
    <source>
        <dbReference type="ARBA" id="ARBA00047681"/>
    </source>
</evidence>
<dbReference type="PROSITE" id="PS00107">
    <property type="entry name" value="PROTEIN_KINASE_ATP"/>
    <property type="match status" value="1"/>
</dbReference>
<dbReference type="GO" id="GO:0003230">
    <property type="term" value="P:cardiac atrium development"/>
    <property type="evidence" value="ECO:0007669"/>
    <property type="project" value="Ensembl"/>
</dbReference>
<evidence type="ECO:0000256" key="10">
    <source>
        <dbReference type="ARBA" id="ARBA00022729"/>
    </source>
</evidence>
<sequence>MKPVSPAPQMDSWCVCVTAEHARRSHAARERSASPPSKWTAVAVEKKGWSLSTAASTVWRKPSYTAPLLRPPVRRSSAARRTCATATSADTLSCRCFPQVGGSEGTDGVAVVCSQTEIHLFVPLFYPVPSSSEDEPEGEPVRYRVETLALFVLGPVVVLALLSVVSVLACRRLHHGRLQRLQEFDTEQGAIDGLISSNVGDSTLADLLSHSCTSGSGSGLPFLVQRTVARQISLVECVGKGRYGEVWRGQWQGENVAVKIFSSRDEKSWFRETEIYNTVLLRHENILGFMASDMTSRNSSTQLWLITHYHENGSLYDYLQRVAVETTEGLAMAASIACGLVHLHTEIFGTEGKPAIAHRDLKSKNILVTKELRCCIADLGLAVTHSQSDNLLDVGNNPKVGTKRYMASEVLDETIQTDCFDAYKRVDIWAFGLVLWEIARRTYSNGIVEDYKPPFYDQVPNDPSFEDMRKVVCVEQQRPFIPNRWFSDPTLSALVKLMKECWYQNPSARLTALRIKKTLDKIHLSLEKGKES</sequence>
<reference evidence="26" key="2">
    <citation type="submission" date="2025-08" db="UniProtKB">
        <authorList>
            <consortium name="Ensembl"/>
        </authorList>
    </citation>
    <scope>IDENTIFICATION</scope>
</reference>
<evidence type="ECO:0000256" key="1">
    <source>
        <dbReference type="ARBA" id="ARBA00001936"/>
    </source>
</evidence>
<evidence type="ECO:0000256" key="11">
    <source>
        <dbReference type="ARBA" id="ARBA00022741"/>
    </source>
</evidence>
<evidence type="ECO:0000256" key="21">
    <source>
        <dbReference type="ARBA" id="ARBA00048773"/>
    </source>
</evidence>
<evidence type="ECO:0000256" key="5">
    <source>
        <dbReference type="ARBA" id="ARBA00012401"/>
    </source>
</evidence>
<dbReference type="FunFam" id="1.10.510.10:FF:000018">
    <property type="entry name" value="Receptor protein serine/threonine kinase"/>
    <property type="match status" value="1"/>
</dbReference>
<dbReference type="Ensembl" id="ENSCSET00000008459.1">
    <property type="protein sequence ID" value="ENSCSEP00000008372.1"/>
    <property type="gene ID" value="ENSCSEG00000005351.1"/>
</dbReference>
<dbReference type="PANTHER" id="PTHR23255">
    <property type="entry name" value="TRANSFORMING GROWTH FACTOR-BETA RECEPTOR TYPE I AND II"/>
    <property type="match status" value="1"/>
</dbReference>
<dbReference type="GO" id="GO:0001889">
    <property type="term" value="P:liver development"/>
    <property type="evidence" value="ECO:0007669"/>
    <property type="project" value="Ensembl"/>
</dbReference>
<dbReference type="GO" id="GO:0046872">
    <property type="term" value="F:metal ion binding"/>
    <property type="evidence" value="ECO:0007669"/>
    <property type="project" value="UniProtKB-KW"/>
</dbReference>
<dbReference type="GO" id="GO:0030509">
    <property type="term" value="P:BMP signaling pathway"/>
    <property type="evidence" value="ECO:0007669"/>
    <property type="project" value="Ensembl"/>
</dbReference>
<dbReference type="InterPro" id="IPR000719">
    <property type="entry name" value="Prot_kinase_dom"/>
</dbReference>
<comment type="catalytic activity">
    <reaction evidence="20">
        <text>L-seryl-[receptor-protein] + ATP = O-phospho-L-seryl-[receptor-protein] + ADP + H(+)</text>
        <dbReference type="Rhea" id="RHEA:18673"/>
        <dbReference type="Rhea" id="RHEA-COMP:11022"/>
        <dbReference type="Rhea" id="RHEA-COMP:11023"/>
        <dbReference type="ChEBI" id="CHEBI:15378"/>
        <dbReference type="ChEBI" id="CHEBI:29999"/>
        <dbReference type="ChEBI" id="CHEBI:30616"/>
        <dbReference type="ChEBI" id="CHEBI:83421"/>
        <dbReference type="ChEBI" id="CHEBI:456216"/>
        <dbReference type="EC" id="2.7.11.30"/>
    </reaction>
</comment>
<dbReference type="GeneTree" id="ENSGT00940000166078"/>
<dbReference type="PANTHER" id="PTHR23255:SF96">
    <property type="entry name" value="RECEPTOR PROTEIN SERINE_THREONINE KINASE"/>
    <property type="match status" value="1"/>
</dbReference>
<dbReference type="CDD" id="cd14142">
    <property type="entry name" value="STKc_ACVR1_ALK1"/>
    <property type="match status" value="1"/>
</dbReference>
<keyword evidence="18" id="KW-0325">Glycoprotein</keyword>
<dbReference type="GO" id="GO:0001503">
    <property type="term" value="P:ossification"/>
    <property type="evidence" value="ECO:0007669"/>
    <property type="project" value="Ensembl"/>
</dbReference>
<dbReference type="Pfam" id="PF08515">
    <property type="entry name" value="TGF_beta_GS"/>
    <property type="match status" value="1"/>
</dbReference>
<feature type="domain" description="Protein kinase" evidence="24">
    <location>
        <begin position="232"/>
        <end position="526"/>
    </location>
</feature>
<dbReference type="GO" id="GO:0035124">
    <property type="term" value="P:embryonic caudal fin morphogenesis"/>
    <property type="evidence" value="ECO:0007669"/>
    <property type="project" value="Ensembl"/>
</dbReference>
<evidence type="ECO:0000259" key="25">
    <source>
        <dbReference type="PROSITE" id="PS51256"/>
    </source>
</evidence>
<dbReference type="GO" id="GO:0007179">
    <property type="term" value="P:transforming growth factor beta receptor signaling pathway"/>
    <property type="evidence" value="ECO:0007669"/>
    <property type="project" value="TreeGrafter"/>
</dbReference>
<dbReference type="GO" id="GO:0005938">
    <property type="term" value="C:cell cortex"/>
    <property type="evidence" value="ECO:0007669"/>
    <property type="project" value="Ensembl"/>
</dbReference>
<keyword evidence="27" id="KW-1185">Reference proteome</keyword>
<evidence type="ECO:0000256" key="23">
    <source>
        <dbReference type="SAM" id="Phobius"/>
    </source>
</evidence>
<protein>
    <recommendedName>
        <fullName evidence="5">receptor protein serine/threonine kinase</fullName>
        <ecNumber evidence="5">2.7.11.30</ecNumber>
    </recommendedName>
</protein>
<dbReference type="InParanoid" id="A0A3P8V1C8"/>
<dbReference type="GO" id="GO:0030510">
    <property type="term" value="P:regulation of BMP signaling pathway"/>
    <property type="evidence" value="ECO:0007669"/>
    <property type="project" value="Ensembl"/>
</dbReference>
<evidence type="ECO:0000313" key="27">
    <source>
        <dbReference type="Proteomes" id="UP000265120"/>
    </source>
</evidence>
<comment type="subcellular location">
    <subcellularLocation>
        <location evidence="3">Membrane</location>
        <topology evidence="3">Single-pass type I membrane protein</topology>
    </subcellularLocation>
</comment>
<dbReference type="Proteomes" id="UP000265120">
    <property type="component" value="Chromosome 1"/>
</dbReference>
<dbReference type="GO" id="GO:0051216">
    <property type="term" value="P:cartilage development"/>
    <property type="evidence" value="ECO:0007669"/>
    <property type="project" value="Ensembl"/>
</dbReference>
<dbReference type="GO" id="GO:0048264">
    <property type="term" value="P:determination of ventral identity"/>
    <property type="evidence" value="ECO:0007669"/>
    <property type="project" value="Ensembl"/>
</dbReference>
<dbReference type="PROSITE" id="PS50011">
    <property type="entry name" value="PROTEIN_KINASE_DOM"/>
    <property type="match status" value="1"/>
</dbReference>
<dbReference type="GO" id="GO:0035462">
    <property type="term" value="P:determination of left/right asymmetry in diencephalon"/>
    <property type="evidence" value="ECO:0007669"/>
    <property type="project" value="Ensembl"/>
</dbReference>
<dbReference type="GO" id="GO:0003140">
    <property type="term" value="P:determination of left/right asymmetry in lateral mesoderm"/>
    <property type="evidence" value="ECO:0007669"/>
    <property type="project" value="Ensembl"/>
</dbReference>
<dbReference type="STRING" id="244447.ENSCSEP00000008372"/>
<dbReference type="InterPro" id="IPR011009">
    <property type="entry name" value="Kinase-like_dom_sf"/>
</dbReference>
<dbReference type="GO" id="GO:0003342">
    <property type="term" value="P:proepicardium development"/>
    <property type="evidence" value="ECO:0007669"/>
    <property type="project" value="Ensembl"/>
</dbReference>
<evidence type="ECO:0000256" key="8">
    <source>
        <dbReference type="ARBA" id="ARBA00022692"/>
    </source>
</evidence>
<keyword evidence="7" id="KW-0808">Transferase</keyword>
<evidence type="ECO:0000259" key="24">
    <source>
        <dbReference type="PROSITE" id="PS50011"/>
    </source>
</evidence>
<comment type="similarity">
    <text evidence="4">Belongs to the protein kinase superfamily. TKL Ser/Thr protein kinase family. TGFB receptor subfamily.</text>
</comment>
<keyword evidence="12" id="KW-0418">Kinase</keyword>
<keyword evidence="9" id="KW-0479">Metal-binding</keyword>
<feature type="transmembrane region" description="Helical" evidence="23">
    <location>
        <begin position="148"/>
        <end position="170"/>
    </location>
</feature>
<evidence type="ECO:0000256" key="17">
    <source>
        <dbReference type="ARBA" id="ARBA00023170"/>
    </source>
</evidence>
<reference evidence="26" key="3">
    <citation type="submission" date="2025-09" db="UniProtKB">
        <authorList>
            <consortium name="Ensembl"/>
        </authorList>
    </citation>
    <scope>IDENTIFICATION</scope>
</reference>
<comment type="cofactor">
    <cofactor evidence="2">
        <name>Mg(2+)</name>
        <dbReference type="ChEBI" id="CHEBI:18420"/>
    </cofactor>
</comment>
<dbReference type="GO" id="GO:0005524">
    <property type="term" value="F:ATP binding"/>
    <property type="evidence" value="ECO:0007669"/>
    <property type="project" value="UniProtKB-UniRule"/>
</dbReference>
<evidence type="ECO:0000256" key="13">
    <source>
        <dbReference type="ARBA" id="ARBA00022840"/>
    </source>
</evidence>
<dbReference type="GO" id="GO:0004675">
    <property type="term" value="F:transmembrane receptor protein serine/threonine kinase activity"/>
    <property type="evidence" value="ECO:0007669"/>
    <property type="project" value="UniProtKB-EC"/>
</dbReference>
<evidence type="ECO:0000256" key="9">
    <source>
        <dbReference type="ARBA" id="ARBA00022723"/>
    </source>
</evidence>
<dbReference type="Pfam" id="PF07714">
    <property type="entry name" value="PK_Tyr_Ser-Thr"/>
    <property type="match status" value="1"/>
</dbReference>
<evidence type="ECO:0000256" key="19">
    <source>
        <dbReference type="ARBA" id="ARBA00023211"/>
    </source>
</evidence>
<dbReference type="GO" id="GO:0046588">
    <property type="term" value="P:negative regulation of calcium-dependent cell-cell adhesion"/>
    <property type="evidence" value="ECO:0007669"/>
    <property type="project" value="Ensembl"/>
</dbReference>
<dbReference type="AlphaFoldDB" id="A0A3P8V1C8"/>
<keyword evidence="19" id="KW-0464">Manganese</keyword>
<dbReference type="InterPro" id="IPR001245">
    <property type="entry name" value="Ser-Thr/Tyr_kinase_cat_dom"/>
</dbReference>
<dbReference type="SUPFAM" id="SSF56112">
    <property type="entry name" value="Protein kinase-like (PK-like)"/>
    <property type="match status" value="1"/>
</dbReference>
<dbReference type="InterPro" id="IPR000333">
    <property type="entry name" value="TGFB_receptor"/>
</dbReference>
<evidence type="ECO:0000256" key="4">
    <source>
        <dbReference type="ARBA" id="ARBA00009605"/>
    </source>
</evidence>
<evidence type="ECO:0000256" key="3">
    <source>
        <dbReference type="ARBA" id="ARBA00004479"/>
    </source>
</evidence>
<evidence type="ECO:0000256" key="12">
    <source>
        <dbReference type="ARBA" id="ARBA00022777"/>
    </source>
</evidence>
<feature type="domain" description="GS" evidence="25">
    <location>
        <begin position="202"/>
        <end position="231"/>
    </location>
</feature>
<keyword evidence="11 22" id="KW-0547">Nucleotide-binding</keyword>
<dbReference type="GO" id="GO:0021556">
    <property type="term" value="P:central nervous system formation"/>
    <property type="evidence" value="ECO:0007669"/>
    <property type="project" value="Ensembl"/>
</dbReference>
<dbReference type="FunFam" id="3.30.200.20:FF:000064">
    <property type="entry name" value="Receptor protein serine/threonine kinase"/>
    <property type="match status" value="1"/>
</dbReference>
<evidence type="ECO:0000256" key="2">
    <source>
        <dbReference type="ARBA" id="ARBA00001946"/>
    </source>
</evidence>
<dbReference type="Gene3D" id="3.30.200.20">
    <property type="entry name" value="Phosphorylase Kinase, domain 1"/>
    <property type="match status" value="1"/>
</dbReference>
<dbReference type="Gene3D" id="1.10.510.10">
    <property type="entry name" value="Transferase(Phosphotransferase) domain 1"/>
    <property type="match status" value="1"/>
</dbReference>
<keyword evidence="13 22" id="KW-0067">ATP-binding</keyword>
<dbReference type="InterPro" id="IPR008271">
    <property type="entry name" value="Ser/Thr_kinase_AS"/>
</dbReference>
<accession>A0A3P8V1C8</accession>
<dbReference type="InterPro" id="IPR017441">
    <property type="entry name" value="Protein_kinase_ATP_BS"/>
</dbReference>
<reference evidence="26 27" key="1">
    <citation type="journal article" date="2014" name="Nat. Genet.">
        <title>Whole-genome sequence of a flatfish provides insights into ZW sex chromosome evolution and adaptation to a benthic lifestyle.</title>
        <authorList>
            <person name="Chen S."/>
            <person name="Zhang G."/>
            <person name="Shao C."/>
            <person name="Huang Q."/>
            <person name="Liu G."/>
            <person name="Zhang P."/>
            <person name="Song W."/>
            <person name="An N."/>
            <person name="Chalopin D."/>
            <person name="Volff J.N."/>
            <person name="Hong Y."/>
            <person name="Li Q."/>
            <person name="Sha Z."/>
            <person name="Zhou H."/>
            <person name="Xie M."/>
            <person name="Yu Q."/>
            <person name="Liu Y."/>
            <person name="Xiang H."/>
            <person name="Wang N."/>
            <person name="Wu K."/>
            <person name="Yang C."/>
            <person name="Zhou Q."/>
            <person name="Liao X."/>
            <person name="Yang L."/>
            <person name="Hu Q."/>
            <person name="Zhang J."/>
            <person name="Meng L."/>
            <person name="Jin L."/>
            <person name="Tian Y."/>
            <person name="Lian J."/>
            <person name="Yang J."/>
            <person name="Miao G."/>
            <person name="Liu S."/>
            <person name="Liang Z."/>
            <person name="Yan F."/>
            <person name="Li Y."/>
            <person name="Sun B."/>
            <person name="Zhang H."/>
            <person name="Zhang J."/>
            <person name="Zhu Y."/>
            <person name="Du M."/>
            <person name="Zhao Y."/>
            <person name="Schartl M."/>
            <person name="Tang Q."/>
            <person name="Wang J."/>
        </authorList>
    </citation>
    <scope>NUCLEOTIDE SEQUENCE</scope>
</reference>
<dbReference type="GO" id="GO:0042476">
    <property type="term" value="P:odontogenesis"/>
    <property type="evidence" value="ECO:0007669"/>
    <property type="project" value="Ensembl"/>
</dbReference>
<keyword evidence="14" id="KW-0460">Magnesium</keyword>
<dbReference type="PROSITE" id="PS00108">
    <property type="entry name" value="PROTEIN_KINASE_ST"/>
    <property type="match status" value="1"/>
</dbReference>
<proteinExistence type="inferred from homology"/>
<dbReference type="PROSITE" id="PS51256">
    <property type="entry name" value="GS"/>
    <property type="match status" value="1"/>
</dbReference>
<evidence type="ECO:0000256" key="18">
    <source>
        <dbReference type="ARBA" id="ARBA00023180"/>
    </source>
</evidence>
<dbReference type="GO" id="GO:0070724">
    <property type="term" value="C:BMP receptor complex"/>
    <property type="evidence" value="ECO:0007669"/>
    <property type="project" value="Ensembl"/>
</dbReference>